<comment type="catalytic activity">
    <reaction evidence="1">
        <text>2-phosphoglycolate + H2O = glycolate + phosphate</text>
        <dbReference type="Rhea" id="RHEA:14369"/>
        <dbReference type="ChEBI" id="CHEBI:15377"/>
        <dbReference type="ChEBI" id="CHEBI:29805"/>
        <dbReference type="ChEBI" id="CHEBI:43474"/>
        <dbReference type="ChEBI" id="CHEBI:58033"/>
        <dbReference type="EC" id="3.1.3.18"/>
    </reaction>
</comment>
<dbReference type="PANTHER" id="PTHR43434">
    <property type="entry name" value="PHOSPHOGLYCOLATE PHOSPHATASE"/>
    <property type="match status" value="1"/>
</dbReference>
<comment type="pathway">
    <text evidence="2">Organic acid metabolism; glycolate biosynthesis; glycolate from 2-phosphoglycolate: step 1/1.</text>
</comment>
<dbReference type="InterPro" id="IPR050155">
    <property type="entry name" value="HAD-like_hydrolase_sf"/>
</dbReference>
<comment type="similarity">
    <text evidence="3">Belongs to the HAD-like hydrolase superfamily. CbbY/CbbZ/Gph/YieH family.</text>
</comment>
<dbReference type="GO" id="GO:0006281">
    <property type="term" value="P:DNA repair"/>
    <property type="evidence" value="ECO:0007669"/>
    <property type="project" value="TreeGrafter"/>
</dbReference>
<dbReference type="InterPro" id="IPR036412">
    <property type="entry name" value="HAD-like_sf"/>
</dbReference>
<dbReference type="OrthoDB" id="9813612at2"/>
<evidence type="ECO:0000256" key="4">
    <source>
        <dbReference type="ARBA" id="ARBA00013078"/>
    </source>
</evidence>
<dbReference type="eggNOG" id="COG0546">
    <property type="taxonomic scope" value="Bacteria"/>
</dbReference>
<evidence type="ECO:0000256" key="1">
    <source>
        <dbReference type="ARBA" id="ARBA00000830"/>
    </source>
</evidence>
<dbReference type="InterPro" id="IPR023198">
    <property type="entry name" value="PGP-like_dom2"/>
</dbReference>
<dbReference type="InParanoid" id="Q01ZU3"/>
<evidence type="ECO:0000313" key="5">
    <source>
        <dbReference type="EMBL" id="ABJ84822.1"/>
    </source>
</evidence>
<dbReference type="InterPro" id="IPR041492">
    <property type="entry name" value="HAD_2"/>
</dbReference>
<name>Q01ZU3_SOLUE</name>
<dbReference type="KEGG" id="sus:Acid_3853"/>
<gene>
    <name evidence="5" type="ordered locus">Acid_3853</name>
</gene>
<evidence type="ECO:0000256" key="3">
    <source>
        <dbReference type="ARBA" id="ARBA00006171"/>
    </source>
</evidence>
<dbReference type="EMBL" id="CP000473">
    <property type="protein sequence ID" value="ABJ84822.1"/>
    <property type="molecule type" value="Genomic_DNA"/>
</dbReference>
<dbReference type="GO" id="GO:0008967">
    <property type="term" value="F:phosphoglycolate phosphatase activity"/>
    <property type="evidence" value="ECO:0007669"/>
    <property type="project" value="UniProtKB-EC"/>
</dbReference>
<accession>Q01ZU3</accession>
<dbReference type="Gene3D" id="3.40.50.1000">
    <property type="entry name" value="HAD superfamily/HAD-like"/>
    <property type="match status" value="1"/>
</dbReference>
<dbReference type="SFLD" id="SFLDG01129">
    <property type="entry name" value="C1.5:_HAD__Beta-PGM__Phosphata"/>
    <property type="match status" value="1"/>
</dbReference>
<dbReference type="SUPFAM" id="SSF56784">
    <property type="entry name" value="HAD-like"/>
    <property type="match status" value="1"/>
</dbReference>
<sequence length="220" mass="24645">MKKLIVFDMDGVLVDVTESYRESIAQTVTHFTGHAPTREQIQQFKNQGGWNDDWKLSHHICSKLGCDATFETVKEYFQSIFLGTANDGLILREQWVARPGTLEKLSSNFDFAVFTGRPRSDAKITLDRFAAGLNFAPVIGMEDVLHHKPHPEGLLQLPQTAFYVGDTVDDARCARAAKVPFIGIAAPSNPLYIDLVFLFQEEGAYAIIDDINYLEEVFTA</sequence>
<evidence type="ECO:0000256" key="2">
    <source>
        <dbReference type="ARBA" id="ARBA00004818"/>
    </source>
</evidence>
<dbReference type="EC" id="3.1.3.18" evidence="4"/>
<dbReference type="InterPro" id="IPR023214">
    <property type="entry name" value="HAD_sf"/>
</dbReference>
<dbReference type="PANTHER" id="PTHR43434:SF1">
    <property type="entry name" value="PHOSPHOGLYCOLATE PHOSPHATASE"/>
    <property type="match status" value="1"/>
</dbReference>
<dbReference type="Gene3D" id="1.10.150.240">
    <property type="entry name" value="Putative phosphatase, domain 2"/>
    <property type="match status" value="1"/>
</dbReference>
<dbReference type="Pfam" id="PF13419">
    <property type="entry name" value="HAD_2"/>
    <property type="match status" value="1"/>
</dbReference>
<dbReference type="AlphaFoldDB" id="Q01ZU3"/>
<organism evidence="5">
    <name type="scientific">Solibacter usitatus (strain Ellin6076)</name>
    <dbReference type="NCBI Taxonomy" id="234267"/>
    <lineage>
        <taxon>Bacteria</taxon>
        <taxon>Pseudomonadati</taxon>
        <taxon>Acidobacteriota</taxon>
        <taxon>Terriglobia</taxon>
        <taxon>Bryobacterales</taxon>
        <taxon>Solibacteraceae</taxon>
        <taxon>Candidatus Solibacter</taxon>
    </lineage>
</organism>
<dbReference type="HOGENOM" id="CLU_082635_0_0_0"/>
<dbReference type="SFLD" id="SFLDS00003">
    <property type="entry name" value="Haloacid_Dehalogenase"/>
    <property type="match status" value="1"/>
</dbReference>
<reference evidence="5" key="1">
    <citation type="submission" date="2006-10" db="EMBL/GenBank/DDBJ databases">
        <title>Complete sequence of Solibacter usitatus Ellin6076.</title>
        <authorList>
            <consortium name="US DOE Joint Genome Institute"/>
            <person name="Copeland A."/>
            <person name="Lucas S."/>
            <person name="Lapidus A."/>
            <person name="Barry K."/>
            <person name="Detter J.C."/>
            <person name="Glavina del Rio T."/>
            <person name="Hammon N."/>
            <person name="Israni S."/>
            <person name="Dalin E."/>
            <person name="Tice H."/>
            <person name="Pitluck S."/>
            <person name="Thompson L.S."/>
            <person name="Brettin T."/>
            <person name="Bruce D."/>
            <person name="Han C."/>
            <person name="Tapia R."/>
            <person name="Gilna P."/>
            <person name="Schmutz J."/>
            <person name="Larimer F."/>
            <person name="Land M."/>
            <person name="Hauser L."/>
            <person name="Kyrpides N."/>
            <person name="Mikhailova N."/>
            <person name="Janssen P.H."/>
            <person name="Kuske C.R."/>
            <person name="Richardson P."/>
        </authorList>
    </citation>
    <scope>NUCLEOTIDE SEQUENCE</scope>
    <source>
        <strain evidence="5">Ellin6076</strain>
    </source>
</reference>
<proteinExistence type="inferred from homology"/>
<dbReference type="STRING" id="234267.Acid_3853"/>
<keyword evidence="5" id="KW-0378">Hydrolase</keyword>
<protein>
    <recommendedName>
        <fullName evidence="4">phosphoglycolate phosphatase</fullName>
        <ecNumber evidence="4">3.1.3.18</ecNumber>
    </recommendedName>
</protein>